<dbReference type="EC" id="2.8.1.12" evidence="3"/>
<dbReference type="GO" id="GO:0006777">
    <property type="term" value="P:Mo-molybdopterin cofactor biosynthetic process"/>
    <property type="evidence" value="ECO:0007669"/>
    <property type="project" value="UniProtKB-KW"/>
</dbReference>
<feature type="compositionally biased region" description="Basic and acidic residues" evidence="12">
    <location>
        <begin position="138"/>
        <end position="149"/>
    </location>
</feature>
<comment type="similarity">
    <text evidence="2">Belongs to the MoaE family.</text>
</comment>
<evidence type="ECO:0000256" key="1">
    <source>
        <dbReference type="ARBA" id="ARBA00005046"/>
    </source>
</evidence>
<evidence type="ECO:0000256" key="11">
    <source>
        <dbReference type="ARBA" id="ARBA00049878"/>
    </source>
</evidence>
<evidence type="ECO:0000313" key="14">
    <source>
        <dbReference type="Proteomes" id="UP000525329"/>
    </source>
</evidence>
<evidence type="ECO:0000256" key="4">
    <source>
        <dbReference type="ARBA" id="ARBA00013858"/>
    </source>
</evidence>
<dbReference type="CDD" id="cd00756">
    <property type="entry name" value="MoaE"/>
    <property type="match status" value="1"/>
</dbReference>
<dbReference type="InterPro" id="IPR003448">
    <property type="entry name" value="Mopterin_biosynth_MoaE"/>
</dbReference>
<dbReference type="AlphaFoldDB" id="A0A853G5C7"/>
<evidence type="ECO:0000256" key="5">
    <source>
        <dbReference type="ARBA" id="ARBA00023150"/>
    </source>
</evidence>
<comment type="pathway">
    <text evidence="1">Cofactor biosynthesis; molybdopterin biosynthesis.</text>
</comment>
<accession>A0A853G5C7</accession>
<dbReference type="SUPFAM" id="SSF54690">
    <property type="entry name" value="Molybdopterin synthase subunit MoaE"/>
    <property type="match status" value="1"/>
</dbReference>
<evidence type="ECO:0000256" key="7">
    <source>
        <dbReference type="ARBA" id="ARBA00029745"/>
    </source>
</evidence>
<dbReference type="Proteomes" id="UP000525329">
    <property type="component" value="Unassembled WGS sequence"/>
</dbReference>
<evidence type="ECO:0000313" key="13">
    <source>
        <dbReference type="EMBL" id="NYT52073.1"/>
    </source>
</evidence>
<evidence type="ECO:0000256" key="10">
    <source>
        <dbReference type="ARBA" id="ARBA00032474"/>
    </source>
</evidence>
<organism evidence="13 14">
    <name type="scientific">Candidatus Vesicomyosocius endoextente</name>
    <dbReference type="NCBI Taxonomy" id="2738853"/>
    <lineage>
        <taxon>Bacteria</taxon>
        <taxon>Pseudomonadati</taxon>
        <taxon>Pseudomonadota</taxon>
        <taxon>Gammaproteobacteria</taxon>
        <taxon>Candidatus Pseudothioglobaceae</taxon>
        <taxon>Candidatus Vesicomyidisocius</taxon>
    </lineage>
</organism>
<evidence type="ECO:0000256" key="12">
    <source>
        <dbReference type="SAM" id="MobiDB-lite"/>
    </source>
</evidence>
<keyword evidence="5" id="KW-0501">Molybdenum cofactor biosynthesis</keyword>
<sequence>MDKIIIQQQDFDLSTEVALIKNTHSDIGAIVSFIGLVRELKNNQIQKMTLEYYPGMTEKTLKYIVNKANKLWHIRNTTVIHRVGDLNIKDQIVLVITSSKHRQSAFESCEFIMDFLKTQAPFWKKEHTKNKSTWVEAKSSDKNQKKRWE</sequence>
<protein>
    <recommendedName>
        <fullName evidence="4">Molybdopterin synthase catalytic subunit</fullName>
        <ecNumber evidence="3">2.8.1.12</ecNumber>
    </recommendedName>
    <alternativeName>
        <fullName evidence="9">MPT synthase subunit 2</fullName>
    </alternativeName>
    <alternativeName>
        <fullName evidence="7">Molybdenum cofactor biosynthesis protein E</fullName>
    </alternativeName>
    <alternativeName>
        <fullName evidence="8">Molybdopterin-converting factor large subunit</fullName>
    </alternativeName>
    <alternativeName>
        <fullName evidence="10">Molybdopterin-converting factor subunit 2</fullName>
    </alternativeName>
</protein>
<evidence type="ECO:0000256" key="3">
    <source>
        <dbReference type="ARBA" id="ARBA00011950"/>
    </source>
</evidence>
<evidence type="ECO:0000256" key="2">
    <source>
        <dbReference type="ARBA" id="ARBA00005426"/>
    </source>
</evidence>
<dbReference type="PANTHER" id="PTHR23404">
    <property type="entry name" value="MOLYBDOPTERIN SYNTHASE RELATED"/>
    <property type="match status" value="1"/>
</dbReference>
<evidence type="ECO:0000256" key="8">
    <source>
        <dbReference type="ARBA" id="ARBA00030407"/>
    </source>
</evidence>
<gene>
    <name evidence="13" type="ORF">H0A74_00560</name>
</gene>
<dbReference type="InterPro" id="IPR036563">
    <property type="entry name" value="MoaE_sf"/>
</dbReference>
<comment type="caution">
    <text evidence="13">The sequence shown here is derived from an EMBL/GenBank/DDBJ whole genome shotgun (WGS) entry which is preliminary data.</text>
</comment>
<dbReference type="UniPathway" id="UPA00344"/>
<feature type="region of interest" description="Disordered" evidence="12">
    <location>
        <begin position="130"/>
        <end position="149"/>
    </location>
</feature>
<dbReference type="Gene3D" id="3.90.1170.40">
    <property type="entry name" value="Molybdopterin biosynthesis MoaE subunit"/>
    <property type="match status" value="1"/>
</dbReference>
<reference evidence="13 14" key="1">
    <citation type="submission" date="2020-05" db="EMBL/GenBank/DDBJ databases">
        <title>Horizontal transmission and recombination maintain forever young bacterial symbiont genomes.</title>
        <authorList>
            <person name="Russell S.L."/>
            <person name="Pepper-Tunick E."/>
            <person name="Svedberg J."/>
            <person name="Byrne A."/>
            <person name="Ruelas Castillo J."/>
            <person name="Vollmers C."/>
            <person name="Beinart R.A."/>
            <person name="Corbett-Detig R."/>
        </authorList>
    </citation>
    <scope>NUCLEOTIDE SEQUENCE [LARGE SCALE GENOMIC DNA]</scope>
    <source>
        <strain evidence="13">Monterey_2004</strain>
    </source>
</reference>
<dbReference type="Pfam" id="PF02391">
    <property type="entry name" value="MoaE"/>
    <property type="match status" value="1"/>
</dbReference>
<evidence type="ECO:0000256" key="9">
    <source>
        <dbReference type="ARBA" id="ARBA00030781"/>
    </source>
</evidence>
<comment type="catalytic activity">
    <reaction evidence="11">
        <text>2 [molybdopterin-synthase sulfur-carrier protein]-C-terminal-Gly-aminoethanethioate + cyclic pyranopterin phosphate + H2O = molybdopterin + 2 [molybdopterin-synthase sulfur-carrier protein]-C-terminal Gly-Gly + 2 H(+)</text>
        <dbReference type="Rhea" id="RHEA:26333"/>
        <dbReference type="Rhea" id="RHEA-COMP:12202"/>
        <dbReference type="Rhea" id="RHEA-COMP:19907"/>
        <dbReference type="ChEBI" id="CHEBI:15377"/>
        <dbReference type="ChEBI" id="CHEBI:15378"/>
        <dbReference type="ChEBI" id="CHEBI:58698"/>
        <dbReference type="ChEBI" id="CHEBI:59648"/>
        <dbReference type="ChEBI" id="CHEBI:90778"/>
        <dbReference type="ChEBI" id="CHEBI:232372"/>
        <dbReference type="EC" id="2.8.1.12"/>
    </reaction>
</comment>
<dbReference type="EMBL" id="JACCHU010000001">
    <property type="protein sequence ID" value="NYT52073.1"/>
    <property type="molecule type" value="Genomic_DNA"/>
</dbReference>
<evidence type="ECO:0000256" key="6">
    <source>
        <dbReference type="ARBA" id="ARBA00026066"/>
    </source>
</evidence>
<proteinExistence type="inferred from homology"/>
<comment type="subunit">
    <text evidence="6">Heterotetramer of 2 MoaD subunits and 2 MoaE subunits. Also stable as homodimer. The enzyme changes between these two forms during catalysis.</text>
</comment>
<name>A0A853G5C7_9GAMM</name>
<dbReference type="GO" id="GO:0030366">
    <property type="term" value="F:molybdopterin synthase activity"/>
    <property type="evidence" value="ECO:0007669"/>
    <property type="project" value="UniProtKB-EC"/>
</dbReference>